<dbReference type="GO" id="GO:0005524">
    <property type="term" value="F:ATP binding"/>
    <property type="evidence" value="ECO:0007669"/>
    <property type="project" value="UniProtKB-KW"/>
</dbReference>
<keyword evidence="2" id="KW-0472">Membrane</keyword>
<dbReference type="SMART" id="SM00382">
    <property type="entry name" value="AAA"/>
    <property type="match status" value="1"/>
</dbReference>
<dbReference type="PROSITE" id="PS50893">
    <property type="entry name" value="ABC_TRANSPORTER_2"/>
    <property type="match status" value="1"/>
</dbReference>
<keyword evidence="7" id="KW-1185">Reference proteome</keyword>
<evidence type="ECO:0000256" key="4">
    <source>
        <dbReference type="ARBA" id="ARBA00022840"/>
    </source>
</evidence>
<dbReference type="PANTHER" id="PTHR45772">
    <property type="entry name" value="CONSERVED COMPONENT OF ABC TRANSPORTER FOR NATURAL AMINO ACIDS-RELATED"/>
    <property type="match status" value="1"/>
</dbReference>
<accession>A0ABU9CGN8</accession>
<feature type="domain" description="ABC transporter" evidence="5">
    <location>
        <begin position="8"/>
        <end position="250"/>
    </location>
</feature>
<dbReference type="InterPro" id="IPR003593">
    <property type="entry name" value="AAA+_ATPase"/>
</dbReference>
<keyword evidence="4 6" id="KW-0067">ATP-binding</keyword>
<dbReference type="Proteomes" id="UP001365405">
    <property type="component" value="Unassembled WGS sequence"/>
</dbReference>
<protein>
    <submittedName>
        <fullName evidence="6">ATP-binding cassette domain-containing protein</fullName>
    </submittedName>
</protein>
<reference evidence="6 7" key="1">
    <citation type="submission" date="2024-04" db="EMBL/GenBank/DDBJ databases">
        <title>Novel species of the genus Ideonella isolated from streams.</title>
        <authorList>
            <person name="Lu H."/>
        </authorList>
    </citation>
    <scope>NUCLEOTIDE SEQUENCE [LARGE SCALE GENOMIC DNA]</scope>
    <source>
        <strain evidence="6 7">DXS22W</strain>
    </source>
</reference>
<keyword evidence="2" id="KW-1003">Cell membrane</keyword>
<dbReference type="EMBL" id="JBBUTH010000006">
    <property type="protein sequence ID" value="MEK8050868.1"/>
    <property type="molecule type" value="Genomic_DNA"/>
</dbReference>
<evidence type="ECO:0000256" key="1">
    <source>
        <dbReference type="ARBA" id="ARBA00022448"/>
    </source>
</evidence>
<evidence type="ECO:0000313" key="7">
    <source>
        <dbReference type="Proteomes" id="UP001365405"/>
    </source>
</evidence>
<comment type="caution">
    <text evidence="6">The sequence shown here is derived from an EMBL/GenBank/DDBJ whole genome shotgun (WGS) entry which is preliminary data.</text>
</comment>
<evidence type="ECO:0000256" key="3">
    <source>
        <dbReference type="ARBA" id="ARBA00022741"/>
    </source>
</evidence>
<name>A0ABU9CGN8_9BURK</name>
<dbReference type="PANTHER" id="PTHR45772:SF7">
    <property type="entry name" value="AMINO ACID ABC TRANSPORTER ATP-BINDING PROTEIN"/>
    <property type="match status" value="1"/>
</dbReference>
<evidence type="ECO:0000256" key="2">
    <source>
        <dbReference type="ARBA" id="ARBA00022475"/>
    </source>
</evidence>
<proteinExistence type="predicted"/>
<evidence type="ECO:0000259" key="5">
    <source>
        <dbReference type="PROSITE" id="PS50893"/>
    </source>
</evidence>
<keyword evidence="1" id="KW-0813">Transport</keyword>
<dbReference type="Gene3D" id="3.40.50.300">
    <property type="entry name" value="P-loop containing nucleotide triphosphate hydrolases"/>
    <property type="match status" value="1"/>
</dbReference>
<sequence length="250" mass="26973">MNAPKGLLSTRGLSLKFGGVIAADAIDFDLMPGERLAVVGQNGAGKTTFINICTGYLKADGGQVFFDGADVTGQSPRAITRLGVGRSFQLPQVFTEHTVRECLLLAASAVHRRPGGLWRPLAQAVNADEVDATLELLQLMPRAHDLSGALPEGQRKLLDVAMALVLRPKLMIMDEPTSGVSSDEKHDLMAVVMKALDERQVTSIFVEHDIDIVRRYATRLAAWIAGRIAADGKPDEVLRDPVVIKNVIGE</sequence>
<gene>
    <name evidence="6" type="ORF">AACH10_11530</name>
</gene>
<dbReference type="SUPFAM" id="SSF52540">
    <property type="entry name" value="P-loop containing nucleoside triphosphate hydrolases"/>
    <property type="match status" value="1"/>
</dbReference>
<evidence type="ECO:0000313" key="6">
    <source>
        <dbReference type="EMBL" id="MEK8050868.1"/>
    </source>
</evidence>
<dbReference type="RefSeq" id="WP_341410562.1">
    <property type="nucleotide sequence ID" value="NZ_JBBUTH010000006.1"/>
</dbReference>
<dbReference type="InterPro" id="IPR027417">
    <property type="entry name" value="P-loop_NTPase"/>
</dbReference>
<dbReference type="InterPro" id="IPR051120">
    <property type="entry name" value="ABC_AA/LPS_Transport"/>
</dbReference>
<keyword evidence="3" id="KW-0547">Nucleotide-binding</keyword>
<dbReference type="Pfam" id="PF00005">
    <property type="entry name" value="ABC_tran"/>
    <property type="match status" value="1"/>
</dbReference>
<organism evidence="6 7">
    <name type="scientific">Pseudaquabacterium inlustre</name>
    <dbReference type="NCBI Taxonomy" id="2984192"/>
    <lineage>
        <taxon>Bacteria</taxon>
        <taxon>Pseudomonadati</taxon>
        <taxon>Pseudomonadota</taxon>
        <taxon>Betaproteobacteria</taxon>
        <taxon>Burkholderiales</taxon>
        <taxon>Sphaerotilaceae</taxon>
        <taxon>Pseudaquabacterium</taxon>
    </lineage>
</organism>
<dbReference type="InterPro" id="IPR003439">
    <property type="entry name" value="ABC_transporter-like_ATP-bd"/>
</dbReference>